<dbReference type="CDD" id="cd02440">
    <property type="entry name" value="AdoMet_MTases"/>
    <property type="match status" value="1"/>
</dbReference>
<comment type="caution">
    <text evidence="3">The sequence shown here is derived from an EMBL/GenBank/DDBJ whole genome shotgun (WGS) entry which is preliminary data.</text>
</comment>
<organism evidence="3 4">
    <name type="scientific">Candidatus Scalindua brodae</name>
    <dbReference type="NCBI Taxonomy" id="237368"/>
    <lineage>
        <taxon>Bacteria</taxon>
        <taxon>Pseudomonadati</taxon>
        <taxon>Planctomycetota</taxon>
        <taxon>Candidatus Brocadiia</taxon>
        <taxon>Candidatus Brocadiales</taxon>
        <taxon>Candidatus Scalinduaceae</taxon>
        <taxon>Candidatus Scalindua</taxon>
    </lineage>
</organism>
<reference evidence="3 4" key="1">
    <citation type="submission" date="2014-10" db="EMBL/GenBank/DDBJ databases">
        <title>Draft genome of anammox bacterium scalindua brodae, obtained using differential coverage binning of sequence data from two enrichment reactors.</title>
        <authorList>
            <person name="Speth D.R."/>
            <person name="Russ L."/>
            <person name="Kartal B."/>
            <person name="Op den Camp H.J."/>
            <person name="Dutilh B.E."/>
            <person name="Jetten M.S."/>
        </authorList>
    </citation>
    <scope>NUCLEOTIDE SEQUENCE [LARGE SCALE GENOMIC DNA]</scope>
    <source>
        <strain evidence="3">RU1</strain>
    </source>
</reference>
<dbReference type="EMBL" id="JRYO01000037">
    <property type="protein sequence ID" value="KHE93741.1"/>
    <property type="molecule type" value="Genomic_DNA"/>
</dbReference>
<evidence type="ECO:0000313" key="3">
    <source>
        <dbReference type="EMBL" id="KHE93741.1"/>
    </source>
</evidence>
<dbReference type="Proteomes" id="UP000030652">
    <property type="component" value="Unassembled WGS sequence"/>
</dbReference>
<protein>
    <recommendedName>
        <fullName evidence="2">Tellurite resistance methyltransferase TehB-like domain-containing protein</fullName>
    </recommendedName>
</protein>
<dbReference type="PANTHER" id="PTHR43861">
    <property type="entry name" value="TRANS-ACONITATE 2-METHYLTRANSFERASE-RELATED"/>
    <property type="match status" value="1"/>
</dbReference>
<dbReference type="GO" id="GO:0016740">
    <property type="term" value="F:transferase activity"/>
    <property type="evidence" value="ECO:0007669"/>
    <property type="project" value="UniProtKB-KW"/>
</dbReference>
<dbReference type="eggNOG" id="COG2227">
    <property type="taxonomic scope" value="Bacteria"/>
</dbReference>
<dbReference type="InterPro" id="IPR015985">
    <property type="entry name" value="TehB-like_dom"/>
</dbReference>
<dbReference type="Pfam" id="PF03848">
    <property type="entry name" value="TehB"/>
    <property type="match status" value="1"/>
</dbReference>
<keyword evidence="1" id="KW-0808">Transferase</keyword>
<sequence>MKMTLISTIILSILFFCFGQIVSASEDDKNRWNNRYNTGEYLYGKEPLKFLKEKLDILVRGKALVLAMGEGRNAVFLAGNGFDVDGCDISEKAIEKTRRFARESGVTLNAFVADLEEYKIPVNKYDLITCFYYTQRSLIPQIKDGLKKGGMVMLETYSIDQLKYGKDVPGPKNPAYLLKHNELLDLFRDFRILYYREGEIAENKSVVSLIAQKR</sequence>
<gene>
    <name evidence="3" type="ORF">SCABRO_00474</name>
</gene>
<dbReference type="Gene3D" id="3.40.50.150">
    <property type="entry name" value="Vaccinia Virus protein VP39"/>
    <property type="match status" value="1"/>
</dbReference>
<dbReference type="SUPFAM" id="SSF53335">
    <property type="entry name" value="S-adenosyl-L-methionine-dependent methyltransferases"/>
    <property type="match status" value="1"/>
</dbReference>
<evidence type="ECO:0000256" key="1">
    <source>
        <dbReference type="ARBA" id="ARBA00022679"/>
    </source>
</evidence>
<evidence type="ECO:0000313" key="4">
    <source>
        <dbReference type="Proteomes" id="UP000030652"/>
    </source>
</evidence>
<dbReference type="AlphaFoldDB" id="A0A0B0ENW1"/>
<dbReference type="PANTHER" id="PTHR43861:SF3">
    <property type="entry name" value="PUTATIVE (AFU_ORTHOLOGUE AFUA_2G14390)-RELATED"/>
    <property type="match status" value="1"/>
</dbReference>
<name>A0A0B0ENW1_9BACT</name>
<evidence type="ECO:0000259" key="2">
    <source>
        <dbReference type="Pfam" id="PF03848"/>
    </source>
</evidence>
<dbReference type="InterPro" id="IPR029063">
    <property type="entry name" value="SAM-dependent_MTases_sf"/>
</dbReference>
<feature type="domain" description="Tellurite resistance methyltransferase TehB-like" evidence="2">
    <location>
        <begin position="52"/>
        <end position="197"/>
    </location>
</feature>
<proteinExistence type="predicted"/>
<accession>A0A0B0ENW1</accession>